<proteinExistence type="predicted"/>
<dbReference type="Proteomes" id="UP000240481">
    <property type="component" value="Unassembled WGS sequence"/>
</dbReference>
<dbReference type="InterPro" id="IPR031165">
    <property type="entry name" value="GNAT_YJDJ"/>
</dbReference>
<name>A0A0J8XU66_9GAMM</name>
<accession>A0A0J8XU66</accession>
<protein>
    <submittedName>
        <fullName evidence="2">N-acetyltransferase</fullName>
    </submittedName>
</protein>
<keyword evidence="3" id="KW-1185">Reference proteome</keyword>
<dbReference type="PANTHER" id="PTHR31435:SF9">
    <property type="entry name" value="PROTEIN NATD1"/>
    <property type="match status" value="1"/>
</dbReference>
<dbReference type="Gene3D" id="3.40.630.30">
    <property type="match status" value="1"/>
</dbReference>
<dbReference type="EMBL" id="PYLZ01000005">
    <property type="protein sequence ID" value="PSW24660.1"/>
    <property type="molecule type" value="Genomic_DNA"/>
</dbReference>
<dbReference type="PROSITE" id="PS51729">
    <property type="entry name" value="GNAT_YJDJ"/>
    <property type="match status" value="1"/>
</dbReference>
<evidence type="ECO:0000313" key="2">
    <source>
        <dbReference type="EMBL" id="PSW24660.1"/>
    </source>
</evidence>
<organism evidence="2 3">
    <name type="scientific">Photobacterium swingsii</name>
    <dbReference type="NCBI Taxonomy" id="680026"/>
    <lineage>
        <taxon>Bacteria</taxon>
        <taxon>Pseudomonadati</taxon>
        <taxon>Pseudomonadota</taxon>
        <taxon>Gammaproteobacteria</taxon>
        <taxon>Vibrionales</taxon>
        <taxon>Vibrionaceae</taxon>
        <taxon>Photobacterium</taxon>
    </lineage>
</organism>
<dbReference type="STRING" id="680026.AB733_20785"/>
<dbReference type="InterPro" id="IPR016181">
    <property type="entry name" value="Acyl_CoA_acyltransferase"/>
</dbReference>
<keyword evidence="2" id="KW-0808">Transferase</keyword>
<dbReference type="GO" id="GO:0016740">
    <property type="term" value="F:transferase activity"/>
    <property type="evidence" value="ECO:0007669"/>
    <property type="project" value="UniProtKB-KW"/>
</dbReference>
<evidence type="ECO:0000313" key="3">
    <source>
        <dbReference type="Proteomes" id="UP000240481"/>
    </source>
</evidence>
<dbReference type="PANTHER" id="PTHR31435">
    <property type="entry name" value="PROTEIN NATD1"/>
    <property type="match status" value="1"/>
</dbReference>
<gene>
    <name evidence="2" type="ORF">C9I94_11575</name>
</gene>
<dbReference type="Pfam" id="PF14542">
    <property type="entry name" value="Acetyltransf_CG"/>
    <property type="match status" value="1"/>
</dbReference>
<dbReference type="AlphaFoldDB" id="A0A0J8XU66"/>
<dbReference type="SUPFAM" id="SSF55729">
    <property type="entry name" value="Acyl-CoA N-acyltransferases (Nat)"/>
    <property type="match status" value="1"/>
</dbReference>
<dbReference type="OrthoDB" id="9813275at2"/>
<dbReference type="RefSeq" id="WP_048900514.1">
    <property type="nucleotide sequence ID" value="NZ_AP024853.1"/>
</dbReference>
<sequence>MAEQLSVIHDHEGQEYRIELAPDCWGKLSYKRVGNVVHVDHSSVPDALRGQGAGGKMMEAVLPKIESDGFLIVPICSYVVHYLNKHEKWQHLLVSK</sequence>
<evidence type="ECO:0000259" key="1">
    <source>
        <dbReference type="PROSITE" id="PS51729"/>
    </source>
</evidence>
<dbReference type="InterPro" id="IPR045057">
    <property type="entry name" value="Gcn5-rel_NAT"/>
</dbReference>
<reference evidence="2 3" key="1">
    <citation type="submission" date="2018-01" db="EMBL/GenBank/DDBJ databases">
        <title>Whole genome sequencing of Histamine producing bacteria.</title>
        <authorList>
            <person name="Butler K."/>
        </authorList>
    </citation>
    <scope>NUCLEOTIDE SEQUENCE [LARGE SCALE GENOMIC DNA]</scope>
    <source>
        <strain evidence="2 3">DSM 24669</strain>
    </source>
</reference>
<feature type="domain" description="N-acetyltransferase" evidence="1">
    <location>
        <begin position="8"/>
        <end position="94"/>
    </location>
</feature>
<comment type="caution">
    <text evidence="2">The sequence shown here is derived from an EMBL/GenBank/DDBJ whole genome shotgun (WGS) entry which is preliminary data.</text>
</comment>